<reference evidence="2" key="1">
    <citation type="submission" date="2012-11" db="EMBL/GenBank/DDBJ databases">
        <authorList>
            <person name="Lucero-Rivera Y.E."/>
            <person name="Tovar-Ramirez D."/>
        </authorList>
    </citation>
    <scope>NUCLEOTIDE SEQUENCE</scope>
    <source>
        <tissue evidence="2">Salivary gland</tissue>
    </source>
</reference>
<dbReference type="AlphaFoldDB" id="L7M9A8"/>
<evidence type="ECO:0000256" key="1">
    <source>
        <dbReference type="SAM" id="SignalP"/>
    </source>
</evidence>
<feature type="chain" id="PRO_5003981764" evidence="1">
    <location>
        <begin position="20"/>
        <end position="86"/>
    </location>
</feature>
<reference evidence="2" key="2">
    <citation type="journal article" date="2015" name="J. Proteomics">
        <title>Sexual differences in the sialomes of the zebra tick, Rhipicephalus pulchellus.</title>
        <authorList>
            <person name="Tan A.W."/>
            <person name="Francischetti I.M."/>
            <person name="Slovak M."/>
            <person name="Kini R.M."/>
            <person name="Ribeiro J.M."/>
        </authorList>
    </citation>
    <scope>NUCLEOTIDE SEQUENCE</scope>
    <source>
        <tissue evidence="2">Salivary gland</tissue>
    </source>
</reference>
<name>L7M9A8_RHIPC</name>
<protein>
    <submittedName>
        <fullName evidence="2">Putative similar to chymotrypsin-elastase inhibitor ixodidin</fullName>
    </submittedName>
</protein>
<dbReference type="EMBL" id="GACK01004133">
    <property type="protein sequence ID" value="JAA60901.1"/>
    <property type="molecule type" value="mRNA"/>
</dbReference>
<organism evidence="2">
    <name type="scientific">Rhipicephalus pulchellus</name>
    <name type="common">Yellow backed tick</name>
    <name type="synonym">Dermacentor pulchellus</name>
    <dbReference type="NCBI Taxonomy" id="72859"/>
    <lineage>
        <taxon>Eukaryota</taxon>
        <taxon>Metazoa</taxon>
        <taxon>Ecdysozoa</taxon>
        <taxon>Arthropoda</taxon>
        <taxon>Chelicerata</taxon>
        <taxon>Arachnida</taxon>
        <taxon>Acari</taxon>
        <taxon>Parasitiformes</taxon>
        <taxon>Ixodida</taxon>
        <taxon>Ixodoidea</taxon>
        <taxon>Ixodidae</taxon>
        <taxon>Rhipicephalinae</taxon>
        <taxon>Rhipicephalus</taxon>
        <taxon>Rhipicephalus</taxon>
    </lineage>
</organism>
<dbReference type="Gene3D" id="2.10.25.10">
    <property type="entry name" value="Laminin"/>
    <property type="match status" value="1"/>
</dbReference>
<keyword evidence="1" id="KW-0732">Signal</keyword>
<dbReference type="SUPFAM" id="SSF57567">
    <property type="entry name" value="Serine protease inhibitors"/>
    <property type="match status" value="1"/>
</dbReference>
<evidence type="ECO:0000313" key="2">
    <source>
        <dbReference type="EMBL" id="JAA60901.1"/>
    </source>
</evidence>
<accession>L7M9A8</accession>
<feature type="signal peptide" evidence="1">
    <location>
        <begin position="1"/>
        <end position="19"/>
    </location>
</feature>
<proteinExistence type="evidence at transcript level"/>
<sequence length="86" mass="9670">MRLLFAALLAIIIIEAIVAFHNRPCKENEAFRKGMSSNCGEHRCGHIAKRCKRDSRDGCFCEKGFRRKGGARGPCVSKNECDNKKN</sequence>
<dbReference type="InterPro" id="IPR036084">
    <property type="entry name" value="Ser_inhib-like_sf"/>
</dbReference>